<evidence type="ECO:0000256" key="5">
    <source>
        <dbReference type="ARBA" id="ARBA00022723"/>
    </source>
</evidence>
<dbReference type="NCBIfam" id="NF005942">
    <property type="entry name" value="PRK07994.1"/>
    <property type="match status" value="1"/>
</dbReference>
<dbReference type="GO" id="GO:0009360">
    <property type="term" value="C:DNA polymerase III complex"/>
    <property type="evidence" value="ECO:0007669"/>
    <property type="project" value="InterPro"/>
</dbReference>
<dbReference type="InterPro" id="IPR050238">
    <property type="entry name" value="DNA_Rep/Repair_Clamp_Loader"/>
</dbReference>
<dbReference type="Pfam" id="PF12170">
    <property type="entry name" value="DNA_pol3_tau_5"/>
    <property type="match status" value="1"/>
</dbReference>
<dbReference type="Proteomes" id="UP000202259">
    <property type="component" value="Chromosome"/>
</dbReference>
<dbReference type="FunFam" id="1.10.8.60:FF:000013">
    <property type="entry name" value="DNA polymerase III subunit gamma/tau"/>
    <property type="match status" value="1"/>
</dbReference>
<evidence type="ECO:0000256" key="8">
    <source>
        <dbReference type="ARBA" id="ARBA00022840"/>
    </source>
</evidence>
<dbReference type="Gene3D" id="1.10.8.60">
    <property type="match status" value="1"/>
</dbReference>
<sequence length="757" mass="83981">MSYQVLARKWRPKSFSELMGQEHVVTVLVNALTQKRLHHAYLFTGTRGVGKTTIARIFAKSLNCETGITATPCGVCDACVDIDQGKFVDLLEIDAASRTKVDDTREILDNVQYAPTRGRYKVYLIDEVHMLSKSSFNALLKTLEEPPEHVKFILATTDPQKLPVTVLSRCLQFHLKALTIKQISDKVIEILNQESVSFDDEAIALLAKAARGSMRDCLSLTDQCIAQGNGNITRNDVQQMLGGVDRDWVFKILVALLKQDATALMQLSLSIASYAPSYSRLSAELIQLLHQIAMTQVVEANFSLPTEHQQLLTRFCQLMSPEDVQLYYQIVLTARKDLPYADDEQAAFDMMLLRLLAFKPVVNNQDLPVAAIEKTDELFKKELDQLTLGETASIAKTDDLAADNLQAKSNITTPEPELSHSVQEEVLLENDPFNSGFSHTAPIDSDAAQPHASSIEVEQTQSEDAGILSAQESQANDVLTAEMLAIDHQANSLTEQIPESQSLQPEQSITDEIIPHQNTTVIEDDRAVASTTDEIADSPEDNNDKTSFSSPVAAAIATRNMLRSRKKSMEEGGKKPNGAKVRPISETSDDTSVEAVKNNVVEQPNVPDLATLPEQPYSEDVINPATIKLANQVDKWAHMIDSMSLIARLRQLAIHATVDEASTDDVLILQLDQSIKHLNSDAAHKQLEARISEYLQRQVTVELNIVEKTVADPYQIQSDINAKRYEYAKQVLAEDEIVIALQQQFQAELDQETIVAR</sequence>
<dbReference type="GO" id="GO:0006261">
    <property type="term" value="P:DNA-templated DNA replication"/>
    <property type="evidence" value="ECO:0007669"/>
    <property type="project" value="TreeGrafter"/>
</dbReference>
<feature type="region of interest" description="Disordered" evidence="12">
    <location>
        <begin position="564"/>
        <end position="593"/>
    </location>
</feature>
<dbReference type="FunFam" id="1.20.272.10:FF:000003">
    <property type="entry name" value="DNA polymerase III subunit gamma/tau"/>
    <property type="match status" value="1"/>
</dbReference>
<dbReference type="CDD" id="cd18137">
    <property type="entry name" value="HLD_clamp_pol_III_gamma_tau"/>
    <property type="match status" value="1"/>
</dbReference>
<gene>
    <name evidence="11" type="primary">dnaX</name>
    <name evidence="14" type="ORF">B5D82_03270</name>
</gene>
<evidence type="ECO:0000256" key="7">
    <source>
        <dbReference type="ARBA" id="ARBA00022833"/>
    </source>
</evidence>
<comment type="similarity">
    <text evidence="1 11">Belongs to the DnaX/STICHEL family.</text>
</comment>
<accession>A0A222G568</accession>
<dbReference type="GO" id="GO:0003887">
    <property type="term" value="F:DNA-directed DNA polymerase activity"/>
    <property type="evidence" value="ECO:0007669"/>
    <property type="project" value="UniProtKB-KW"/>
</dbReference>
<dbReference type="PANTHER" id="PTHR11669">
    <property type="entry name" value="REPLICATION FACTOR C / DNA POLYMERASE III GAMMA-TAU SUBUNIT"/>
    <property type="match status" value="1"/>
</dbReference>
<dbReference type="PRINTS" id="PR00300">
    <property type="entry name" value="CLPPROTEASEA"/>
</dbReference>
<keyword evidence="8 11" id="KW-0067">ATP-binding</keyword>
<dbReference type="AlphaFoldDB" id="A0A222G568"/>
<comment type="catalytic activity">
    <reaction evidence="10 11">
        <text>DNA(n) + a 2'-deoxyribonucleoside 5'-triphosphate = DNA(n+1) + diphosphate</text>
        <dbReference type="Rhea" id="RHEA:22508"/>
        <dbReference type="Rhea" id="RHEA-COMP:17339"/>
        <dbReference type="Rhea" id="RHEA-COMP:17340"/>
        <dbReference type="ChEBI" id="CHEBI:33019"/>
        <dbReference type="ChEBI" id="CHEBI:61560"/>
        <dbReference type="ChEBI" id="CHEBI:173112"/>
        <dbReference type="EC" id="2.7.7.7"/>
    </reaction>
</comment>
<comment type="function">
    <text evidence="11">DNA polymerase III is a complex, multichain enzyme responsible for most of the replicative synthesis in bacteria. This DNA polymerase also exhibits 3' to 5' exonuclease activity.</text>
</comment>
<dbReference type="InterPro" id="IPR027417">
    <property type="entry name" value="P-loop_NTPase"/>
</dbReference>
<dbReference type="EMBL" id="CP020465">
    <property type="protein sequence ID" value="ASP46882.1"/>
    <property type="molecule type" value="Genomic_DNA"/>
</dbReference>
<organism evidence="14 15">
    <name type="scientific">Cognaticolwellia beringensis</name>
    <dbReference type="NCBI Taxonomy" id="1967665"/>
    <lineage>
        <taxon>Bacteria</taxon>
        <taxon>Pseudomonadati</taxon>
        <taxon>Pseudomonadota</taxon>
        <taxon>Gammaproteobacteria</taxon>
        <taxon>Alteromonadales</taxon>
        <taxon>Colwelliaceae</taxon>
        <taxon>Cognaticolwellia</taxon>
    </lineage>
</organism>
<evidence type="ECO:0000256" key="6">
    <source>
        <dbReference type="ARBA" id="ARBA00022741"/>
    </source>
</evidence>
<dbReference type="GO" id="GO:0046872">
    <property type="term" value="F:metal ion binding"/>
    <property type="evidence" value="ECO:0007669"/>
    <property type="project" value="UniProtKB-KW"/>
</dbReference>
<dbReference type="SUPFAM" id="SSF52540">
    <property type="entry name" value="P-loop containing nucleoside triphosphate hydrolases"/>
    <property type="match status" value="1"/>
</dbReference>
<dbReference type="Pfam" id="PF13177">
    <property type="entry name" value="DNA_pol3_delta2"/>
    <property type="match status" value="1"/>
</dbReference>
<keyword evidence="9 11" id="KW-0239">DNA-directed DNA polymerase</keyword>
<dbReference type="InterPro" id="IPR022754">
    <property type="entry name" value="DNA_pol_III_gamma-3"/>
</dbReference>
<evidence type="ECO:0000256" key="9">
    <source>
        <dbReference type="ARBA" id="ARBA00022932"/>
    </source>
</evidence>
<reference evidence="14 15" key="1">
    <citation type="submission" date="2017-08" db="EMBL/GenBank/DDBJ databases">
        <title>Complete genome of Colwellia sp. NB097-1, a psychrophile bacterium ioslated from Bering Sea.</title>
        <authorList>
            <person name="Chen X."/>
        </authorList>
    </citation>
    <scope>NUCLEOTIDE SEQUENCE [LARGE SCALE GENOMIC DNA]</scope>
    <source>
        <strain evidence="14 15">NB097-1</strain>
    </source>
</reference>
<name>A0A222G568_9GAMM</name>
<evidence type="ECO:0000256" key="10">
    <source>
        <dbReference type="ARBA" id="ARBA00049244"/>
    </source>
</evidence>
<dbReference type="PANTHER" id="PTHR11669:SF0">
    <property type="entry name" value="PROTEIN STICHEL-LIKE 2"/>
    <property type="match status" value="1"/>
</dbReference>
<dbReference type="Pfam" id="PF12169">
    <property type="entry name" value="DNA_pol3_gamma3"/>
    <property type="match status" value="1"/>
</dbReference>
<dbReference type="Gene3D" id="3.40.50.300">
    <property type="entry name" value="P-loop containing nucleotide triphosphate hydrolases"/>
    <property type="match status" value="1"/>
</dbReference>
<keyword evidence="4 11" id="KW-0235">DNA replication</keyword>
<dbReference type="NCBIfam" id="NF004046">
    <property type="entry name" value="PRK05563.1"/>
    <property type="match status" value="1"/>
</dbReference>
<dbReference type="InterPro" id="IPR001270">
    <property type="entry name" value="ClpA/B"/>
</dbReference>
<dbReference type="GO" id="GO:0003677">
    <property type="term" value="F:DNA binding"/>
    <property type="evidence" value="ECO:0007669"/>
    <property type="project" value="InterPro"/>
</dbReference>
<feature type="region of interest" description="Disordered" evidence="12">
    <location>
        <begin position="432"/>
        <end position="464"/>
    </location>
</feature>
<evidence type="ECO:0000256" key="4">
    <source>
        <dbReference type="ARBA" id="ARBA00022705"/>
    </source>
</evidence>
<protein>
    <recommendedName>
        <fullName evidence="11">DNA polymerase III subunit gamma/tau</fullName>
        <ecNumber evidence="11">2.7.7.7</ecNumber>
    </recommendedName>
</protein>
<dbReference type="CDD" id="cd00009">
    <property type="entry name" value="AAA"/>
    <property type="match status" value="1"/>
</dbReference>
<evidence type="ECO:0000256" key="3">
    <source>
        <dbReference type="ARBA" id="ARBA00022695"/>
    </source>
</evidence>
<evidence type="ECO:0000256" key="1">
    <source>
        <dbReference type="ARBA" id="ARBA00006360"/>
    </source>
</evidence>
<dbReference type="InterPro" id="IPR012763">
    <property type="entry name" value="DNA_pol_III_sug/sutau_N"/>
</dbReference>
<dbReference type="InterPro" id="IPR003593">
    <property type="entry name" value="AAA+_ATPase"/>
</dbReference>
<evidence type="ECO:0000259" key="13">
    <source>
        <dbReference type="SMART" id="SM00382"/>
    </source>
</evidence>
<dbReference type="RefSeq" id="WP_081149216.1">
    <property type="nucleotide sequence ID" value="NZ_CP020465.1"/>
</dbReference>
<dbReference type="KEGG" id="cber:B5D82_03270"/>
<dbReference type="InterPro" id="IPR038249">
    <property type="entry name" value="PolIII_tau_V_sf"/>
</dbReference>
<evidence type="ECO:0000256" key="11">
    <source>
        <dbReference type="RuleBase" id="RU364063"/>
    </source>
</evidence>
<dbReference type="SMART" id="SM00382">
    <property type="entry name" value="AAA"/>
    <property type="match status" value="1"/>
</dbReference>
<evidence type="ECO:0000313" key="15">
    <source>
        <dbReference type="Proteomes" id="UP000202259"/>
    </source>
</evidence>
<feature type="domain" description="AAA+ ATPase" evidence="13">
    <location>
        <begin position="37"/>
        <end position="194"/>
    </location>
</feature>
<evidence type="ECO:0000256" key="12">
    <source>
        <dbReference type="SAM" id="MobiDB-lite"/>
    </source>
</evidence>
<keyword evidence="7" id="KW-0862">Zinc</keyword>
<dbReference type="FunFam" id="3.40.50.300:FF:000014">
    <property type="entry name" value="DNA polymerase III subunit gamma/tau"/>
    <property type="match status" value="1"/>
</dbReference>
<dbReference type="SUPFAM" id="SSF48019">
    <property type="entry name" value="post-AAA+ oligomerization domain-like"/>
    <property type="match status" value="1"/>
</dbReference>
<dbReference type="InterPro" id="IPR045085">
    <property type="entry name" value="HLD_clamp_pol_III_gamma_tau"/>
</dbReference>
<dbReference type="Gene3D" id="3.30.300.150">
    <property type="entry name" value="DNA polymerase III, tau subunit, domain V"/>
    <property type="match status" value="1"/>
</dbReference>
<dbReference type="Gene3D" id="1.20.272.10">
    <property type="match status" value="1"/>
</dbReference>
<proteinExistence type="inferred from homology"/>
<dbReference type="NCBIfam" id="TIGR02397">
    <property type="entry name" value="dnaX_nterm"/>
    <property type="match status" value="1"/>
</dbReference>
<comment type="subunit">
    <text evidence="11">DNA polymerase III contains a core (composed of alpha, epsilon and theta chains) that associates with a tau subunit. This core dimerizes to form the POLIII' complex. PolIII' associates with the gamma complex (composed of gamma, delta, delta', psi and chi chains) and with the beta chain to form the complete DNA polymerase III complex.</text>
</comment>
<dbReference type="OrthoDB" id="9810148at2"/>
<dbReference type="Pfam" id="PF22608">
    <property type="entry name" value="DNAX_ATPase_lid"/>
    <property type="match status" value="1"/>
</dbReference>
<dbReference type="InterPro" id="IPR021029">
    <property type="entry name" value="DNA_pol_III_tau_dom-5"/>
</dbReference>
<dbReference type="GO" id="GO:0005524">
    <property type="term" value="F:ATP binding"/>
    <property type="evidence" value="ECO:0007669"/>
    <property type="project" value="UniProtKB-KW"/>
</dbReference>
<evidence type="ECO:0000313" key="14">
    <source>
        <dbReference type="EMBL" id="ASP46882.1"/>
    </source>
</evidence>
<keyword evidence="5" id="KW-0479">Metal-binding</keyword>
<evidence type="ECO:0000256" key="2">
    <source>
        <dbReference type="ARBA" id="ARBA00022679"/>
    </source>
</evidence>
<keyword evidence="2 11" id="KW-0808">Transferase</keyword>
<dbReference type="EC" id="2.7.7.7" evidence="11"/>
<keyword evidence="3 11" id="KW-0548">Nucleotidyltransferase</keyword>
<dbReference type="InterPro" id="IPR008921">
    <property type="entry name" value="DNA_pol3_clamp-load_cplx_C"/>
</dbReference>
<keyword evidence="6 11" id="KW-0547">Nucleotide-binding</keyword>
<keyword evidence="15" id="KW-1185">Reference proteome</keyword>